<dbReference type="GO" id="GO:0016757">
    <property type="term" value="F:glycosyltransferase activity"/>
    <property type="evidence" value="ECO:0007669"/>
    <property type="project" value="InterPro"/>
</dbReference>
<proteinExistence type="predicted"/>
<dbReference type="GO" id="GO:0009103">
    <property type="term" value="P:lipopolysaccharide biosynthetic process"/>
    <property type="evidence" value="ECO:0007669"/>
    <property type="project" value="TreeGrafter"/>
</dbReference>
<dbReference type="Pfam" id="PF12000">
    <property type="entry name" value="Glyco_trans_4_3"/>
    <property type="match status" value="1"/>
</dbReference>
<protein>
    <submittedName>
        <fullName evidence="4">Glycosyltransferase</fullName>
    </submittedName>
</protein>
<evidence type="ECO:0000313" key="4">
    <source>
        <dbReference type="EMBL" id="TPG04116.1"/>
    </source>
</evidence>
<feature type="domain" description="Glycosyl transferase family 1" evidence="2">
    <location>
        <begin position="219"/>
        <end position="372"/>
    </location>
</feature>
<evidence type="ECO:0000256" key="1">
    <source>
        <dbReference type="ARBA" id="ARBA00022679"/>
    </source>
</evidence>
<sequence>MSQRVIFIHQNLPGQFKHLLAYCAGNSEFEVVVVGEKRRLLANFRHTFPNAQFHAYEVTDIPQRQVPVELWTTTNAMRRGRAVALCLRNIRATGFLPDVIYGHPGWGEMLHVKDVFPESRVVNYCEFYFNRDGQDLNFDPEFQVEATDAYRVRTDNMAQLVSLVDSDASISPTQWQRSRYPEILRERMTVIHDGIDLDVVRPNPAATFTLPNYAPTLDRTYPVITYVSRNLEPYRGFHVFMRALPEILRKLPDAHVVIVGGDETSYGKQLPGGLTYRETMLAEVGAQLDLSRVHFLGRIPYAEYLRVLQISSVHVYLTYPFVLSWSMLEAMAVGTIVVGSRTAPVQEVIEDGINGYLVDFFSHQEVADRVCQACLALDELNPLRQAAMGTISRRFNLRRGCLSRQLELLFPALAANSRRGLLA</sequence>
<gene>
    <name evidence="4" type="ORF">EAH88_18580</name>
</gene>
<dbReference type="Gene3D" id="3.40.50.2000">
    <property type="entry name" value="Glycogen Phosphorylase B"/>
    <property type="match status" value="1"/>
</dbReference>
<keyword evidence="1 4" id="KW-0808">Transferase</keyword>
<dbReference type="AlphaFoldDB" id="A0A502BX80"/>
<dbReference type="SUPFAM" id="SSF53756">
    <property type="entry name" value="UDP-Glycosyltransferase/glycogen phosphorylase"/>
    <property type="match status" value="1"/>
</dbReference>
<dbReference type="Proteomes" id="UP000319486">
    <property type="component" value="Unassembled WGS sequence"/>
</dbReference>
<dbReference type="InterPro" id="IPR022623">
    <property type="entry name" value="Glyco_trans_4"/>
</dbReference>
<evidence type="ECO:0000259" key="2">
    <source>
        <dbReference type="Pfam" id="PF00534"/>
    </source>
</evidence>
<evidence type="ECO:0000313" key="5">
    <source>
        <dbReference type="Proteomes" id="UP000319486"/>
    </source>
</evidence>
<name>A0A502BX80_9GAMM</name>
<reference evidence="4 5" key="1">
    <citation type="journal article" date="2019" name="Environ. Microbiol.">
        <title>Species interactions and distinct microbial communities in high Arctic permafrost affected cryosols are associated with the CH4 and CO2 gas fluxes.</title>
        <authorList>
            <person name="Altshuler I."/>
            <person name="Hamel J."/>
            <person name="Turney S."/>
            <person name="Magnuson E."/>
            <person name="Levesque R."/>
            <person name="Greer C."/>
            <person name="Whyte L.G."/>
        </authorList>
    </citation>
    <scope>NUCLEOTIDE SEQUENCE [LARGE SCALE GENOMIC DNA]</scope>
    <source>
        <strain evidence="4 5">S13Y</strain>
    </source>
</reference>
<organism evidence="4 5">
    <name type="scientific">Rhodanobacter glycinis</name>
    <dbReference type="NCBI Taxonomy" id="582702"/>
    <lineage>
        <taxon>Bacteria</taxon>
        <taxon>Pseudomonadati</taxon>
        <taxon>Pseudomonadota</taxon>
        <taxon>Gammaproteobacteria</taxon>
        <taxon>Lysobacterales</taxon>
        <taxon>Rhodanobacteraceae</taxon>
        <taxon>Rhodanobacter</taxon>
    </lineage>
</organism>
<dbReference type="PANTHER" id="PTHR46401:SF2">
    <property type="entry name" value="GLYCOSYLTRANSFERASE WBBK-RELATED"/>
    <property type="match status" value="1"/>
</dbReference>
<dbReference type="InterPro" id="IPR001296">
    <property type="entry name" value="Glyco_trans_1"/>
</dbReference>
<keyword evidence="5" id="KW-1185">Reference proteome</keyword>
<dbReference type="EMBL" id="RCZO01000015">
    <property type="protein sequence ID" value="TPG04116.1"/>
    <property type="molecule type" value="Genomic_DNA"/>
</dbReference>
<evidence type="ECO:0000259" key="3">
    <source>
        <dbReference type="Pfam" id="PF12000"/>
    </source>
</evidence>
<accession>A0A502BX80</accession>
<dbReference type="RefSeq" id="WP_140656166.1">
    <property type="nucleotide sequence ID" value="NZ_RCZO01000015.1"/>
</dbReference>
<dbReference type="PANTHER" id="PTHR46401">
    <property type="entry name" value="GLYCOSYLTRANSFERASE WBBK-RELATED"/>
    <property type="match status" value="1"/>
</dbReference>
<dbReference type="Pfam" id="PF00534">
    <property type="entry name" value="Glycos_transf_1"/>
    <property type="match status" value="1"/>
</dbReference>
<comment type="caution">
    <text evidence="4">The sequence shown here is derived from an EMBL/GenBank/DDBJ whole genome shotgun (WGS) entry which is preliminary data.</text>
</comment>
<feature type="domain" description="Glycosyl transferase family 4" evidence="3">
    <location>
        <begin position="41"/>
        <end position="199"/>
    </location>
</feature>